<name>A0ABU0N3M1_9FIRM</name>
<sequence>MKVSKKNKNIIVFLALFLVINFSFIYKKLNNKEELLCNQMKVIKKLEDEKNEKIKNKYKEDLVISFQEYFKDVATIKYIKTDRNSENEIELEGEISGDKNLISQSIKNINNSTKNITLDSMKISKMNENTIDCSFKVKVY</sequence>
<dbReference type="EMBL" id="JAUSWG010000012">
    <property type="protein sequence ID" value="MDQ0557559.1"/>
    <property type="molecule type" value="Genomic_DNA"/>
</dbReference>
<keyword evidence="2" id="KW-1185">Reference proteome</keyword>
<reference evidence="1 2" key="1">
    <citation type="submission" date="2023-07" db="EMBL/GenBank/DDBJ databases">
        <title>Genomic Encyclopedia of Type Strains, Phase IV (KMG-IV): sequencing the most valuable type-strain genomes for metagenomic binning, comparative biology and taxonomic classification.</title>
        <authorList>
            <person name="Goeker M."/>
        </authorList>
    </citation>
    <scope>NUCLEOTIDE SEQUENCE [LARGE SCALE GENOMIC DNA]</scope>
    <source>
        <strain evidence="1 2">DSM 15049</strain>
    </source>
</reference>
<dbReference type="RefSeq" id="WP_307508747.1">
    <property type="nucleotide sequence ID" value="NZ_BAAACE010000021.1"/>
</dbReference>
<protein>
    <submittedName>
        <fullName evidence="1">Uncharacterized protein</fullName>
    </submittedName>
</protein>
<comment type="caution">
    <text evidence="1">The sequence shown here is derived from an EMBL/GenBank/DDBJ whole genome shotgun (WGS) entry which is preliminary data.</text>
</comment>
<gene>
    <name evidence="1" type="ORF">QOZ92_002694</name>
</gene>
<organism evidence="1 2">
    <name type="scientific">Paraclostridium ghonii</name>
    <dbReference type="NCBI Taxonomy" id="29358"/>
    <lineage>
        <taxon>Bacteria</taxon>
        <taxon>Bacillati</taxon>
        <taxon>Bacillota</taxon>
        <taxon>Clostridia</taxon>
        <taxon>Peptostreptococcales</taxon>
        <taxon>Peptostreptococcaceae</taxon>
        <taxon>Paraclostridium</taxon>
    </lineage>
</organism>
<evidence type="ECO:0000313" key="2">
    <source>
        <dbReference type="Proteomes" id="UP001232584"/>
    </source>
</evidence>
<accession>A0ABU0N3M1</accession>
<proteinExistence type="predicted"/>
<dbReference type="Proteomes" id="UP001232584">
    <property type="component" value="Unassembled WGS sequence"/>
</dbReference>
<evidence type="ECO:0000313" key="1">
    <source>
        <dbReference type="EMBL" id="MDQ0557559.1"/>
    </source>
</evidence>